<evidence type="ECO:0000259" key="12">
    <source>
        <dbReference type="Pfam" id="PF00535"/>
    </source>
</evidence>
<dbReference type="Proteomes" id="UP001596494">
    <property type="component" value="Unassembled WGS sequence"/>
</dbReference>
<evidence type="ECO:0000256" key="10">
    <source>
        <dbReference type="ARBA" id="ARBA00040345"/>
    </source>
</evidence>
<keyword evidence="11" id="KW-1133">Transmembrane helix</keyword>
<dbReference type="InterPro" id="IPR001173">
    <property type="entry name" value="Glyco_trans_2-like"/>
</dbReference>
<dbReference type="CDD" id="cd00761">
    <property type="entry name" value="Glyco_tranf_GTA_type"/>
    <property type="match status" value="1"/>
</dbReference>
<evidence type="ECO:0000256" key="11">
    <source>
        <dbReference type="SAM" id="Phobius"/>
    </source>
</evidence>
<keyword evidence="2" id="KW-1003">Cell membrane</keyword>
<evidence type="ECO:0000313" key="13">
    <source>
        <dbReference type="EMBL" id="MFC7320596.1"/>
    </source>
</evidence>
<gene>
    <name evidence="13" type="ORF">ACFQMN_06860</name>
</gene>
<keyword evidence="5" id="KW-0125">Carotenoid biosynthesis</keyword>
<dbReference type="EMBL" id="JBHTBY010000006">
    <property type="protein sequence ID" value="MFC7320596.1"/>
    <property type="molecule type" value="Genomic_DNA"/>
</dbReference>
<keyword evidence="14" id="KW-1185">Reference proteome</keyword>
<evidence type="ECO:0000256" key="5">
    <source>
        <dbReference type="ARBA" id="ARBA00022746"/>
    </source>
</evidence>
<comment type="similarity">
    <text evidence="9">Belongs to the glycosyltransferase 2 family. CrtQ subfamily.</text>
</comment>
<dbReference type="PANTHER" id="PTHR43646">
    <property type="entry name" value="GLYCOSYLTRANSFERASE"/>
    <property type="match status" value="1"/>
</dbReference>
<evidence type="ECO:0000256" key="9">
    <source>
        <dbReference type="ARBA" id="ARBA00038120"/>
    </source>
</evidence>
<keyword evidence="3 13" id="KW-0328">Glycosyltransferase</keyword>
<feature type="transmembrane region" description="Helical" evidence="11">
    <location>
        <begin position="290"/>
        <end position="307"/>
    </location>
</feature>
<feature type="transmembrane region" description="Helical" evidence="11">
    <location>
        <begin position="263"/>
        <end position="283"/>
    </location>
</feature>
<keyword evidence="6 11" id="KW-0472">Membrane</keyword>
<name>A0ABW2K3J1_9BACI</name>
<proteinExistence type="inferred from homology"/>
<dbReference type="SUPFAM" id="SSF53448">
    <property type="entry name" value="Nucleotide-diphospho-sugar transferases"/>
    <property type="match status" value="1"/>
</dbReference>
<dbReference type="Gene3D" id="3.90.550.10">
    <property type="entry name" value="Spore Coat Polysaccharide Biosynthesis Protein SpsA, Chain A"/>
    <property type="match status" value="1"/>
</dbReference>
<reference evidence="14" key="1">
    <citation type="journal article" date="2019" name="Int. J. Syst. Evol. Microbiol.">
        <title>The Global Catalogue of Microorganisms (GCM) 10K type strain sequencing project: providing services to taxonomists for standard genome sequencing and annotation.</title>
        <authorList>
            <consortium name="The Broad Institute Genomics Platform"/>
            <consortium name="The Broad Institute Genome Sequencing Center for Infectious Disease"/>
            <person name="Wu L."/>
            <person name="Ma J."/>
        </authorList>
    </citation>
    <scope>NUCLEOTIDE SEQUENCE [LARGE SCALE GENOMIC DNA]</scope>
    <source>
        <strain evidence="14">CCUG 73951</strain>
    </source>
</reference>
<accession>A0ABW2K3J1</accession>
<dbReference type="RefSeq" id="WP_289214229.1">
    <property type="nucleotide sequence ID" value="NZ_JAPVRC010000001.1"/>
</dbReference>
<evidence type="ECO:0000256" key="1">
    <source>
        <dbReference type="ARBA" id="ARBA00004236"/>
    </source>
</evidence>
<feature type="domain" description="Glycosyltransferase 2-like" evidence="12">
    <location>
        <begin position="33"/>
        <end position="161"/>
    </location>
</feature>
<dbReference type="Pfam" id="PF00535">
    <property type="entry name" value="Glycos_transf_2"/>
    <property type="match status" value="1"/>
</dbReference>
<evidence type="ECO:0000256" key="8">
    <source>
        <dbReference type="ARBA" id="ARBA00037904"/>
    </source>
</evidence>
<evidence type="ECO:0000256" key="6">
    <source>
        <dbReference type="ARBA" id="ARBA00023136"/>
    </source>
</evidence>
<comment type="function">
    <text evidence="7">Catalyzes the glycosylation of 4,4'-diaponeurosporenoate, i.e. the esterification of glucose at the C1'' position with the carboxyl group of 4,4'-diaponeurosporenic acid, to form glycosyl-4,4'-diaponeurosporenoate. This is a step in the biosynthesis of staphyloxanthin, an orange pigment present in most staphylococci strains.</text>
</comment>
<comment type="caution">
    <text evidence="13">The sequence shown here is derived from an EMBL/GenBank/DDBJ whole genome shotgun (WGS) entry which is preliminary data.</text>
</comment>
<evidence type="ECO:0000256" key="2">
    <source>
        <dbReference type="ARBA" id="ARBA00022475"/>
    </source>
</evidence>
<evidence type="ECO:0000256" key="7">
    <source>
        <dbReference type="ARBA" id="ARBA00037281"/>
    </source>
</evidence>
<dbReference type="InterPro" id="IPR029044">
    <property type="entry name" value="Nucleotide-diphossugar_trans"/>
</dbReference>
<keyword evidence="4 13" id="KW-0808">Transferase</keyword>
<comment type="subcellular location">
    <subcellularLocation>
        <location evidence="1">Cell membrane</location>
    </subcellularLocation>
</comment>
<keyword evidence="11" id="KW-0812">Transmembrane</keyword>
<organism evidence="13 14">
    <name type="scientific">Halobacillus campisalis</name>
    <dbReference type="NCBI Taxonomy" id="435909"/>
    <lineage>
        <taxon>Bacteria</taxon>
        <taxon>Bacillati</taxon>
        <taxon>Bacillota</taxon>
        <taxon>Bacilli</taxon>
        <taxon>Bacillales</taxon>
        <taxon>Bacillaceae</taxon>
        <taxon>Halobacillus</taxon>
    </lineage>
</organism>
<protein>
    <recommendedName>
        <fullName evidence="10">4,4'-diaponeurosporenoate glycosyltransferase</fullName>
    </recommendedName>
</protein>
<evidence type="ECO:0000313" key="14">
    <source>
        <dbReference type="Proteomes" id="UP001596494"/>
    </source>
</evidence>
<evidence type="ECO:0000256" key="3">
    <source>
        <dbReference type="ARBA" id="ARBA00022676"/>
    </source>
</evidence>
<comment type="pathway">
    <text evidence="8">Carotenoid biosynthesis; staphyloxanthin biosynthesis; staphyloxanthin from farnesyl diphosphate: step 4/5.</text>
</comment>
<sequence length="356" mass="40347">MWIMVIAVAVTVLLFWQKISLPEINKKTTRSYSIIIPARNEEKNLKKLLPSILTTESSLREVIVVDDESDDRTRETAVEYGAKVISNPPLPEGWIGKSWACYNGAKEAKGRKLIFLDADTWLSPNGSERMINYLESKGKDTLVTVHPYHYMQSFWEKLSAVFHMVVFASSGTTSILKNKAGTQGGFGPCLLIDSDTYWHLQGHYAIRSEIVEHLALARRAERKGVKTFAFSGKDVLNMRMYEANLRAVIEGWSKSFASGAKTASPWMTVAAVLWITAVVSFLINIPNIGWWSAAGYVVLSFWLYRTLKEMGNFNVYDALLFPLHFLFFVLLFVYSLLKTFLFKQSSWKGRNIAGKK</sequence>
<dbReference type="PANTHER" id="PTHR43646:SF2">
    <property type="entry name" value="GLYCOSYLTRANSFERASE 2-LIKE DOMAIN-CONTAINING PROTEIN"/>
    <property type="match status" value="1"/>
</dbReference>
<evidence type="ECO:0000256" key="4">
    <source>
        <dbReference type="ARBA" id="ARBA00022679"/>
    </source>
</evidence>
<dbReference type="GO" id="GO:0016757">
    <property type="term" value="F:glycosyltransferase activity"/>
    <property type="evidence" value="ECO:0007669"/>
    <property type="project" value="UniProtKB-KW"/>
</dbReference>
<feature type="transmembrane region" description="Helical" evidence="11">
    <location>
        <begin position="319"/>
        <end position="341"/>
    </location>
</feature>